<dbReference type="GO" id="GO:0032580">
    <property type="term" value="C:Golgi cisterna membrane"/>
    <property type="evidence" value="ECO:0007669"/>
    <property type="project" value="UniProtKB-SubCell"/>
</dbReference>
<evidence type="ECO:0000256" key="10">
    <source>
        <dbReference type="ARBA" id="ARBA00023180"/>
    </source>
</evidence>
<dbReference type="Proteomes" id="UP001152320">
    <property type="component" value="Chromosome 23"/>
</dbReference>
<keyword evidence="10" id="KW-0325">Glycoprotein</keyword>
<dbReference type="Pfam" id="PF00852">
    <property type="entry name" value="Glyco_transf_10"/>
    <property type="match status" value="1"/>
</dbReference>
<keyword evidence="4 11" id="KW-0328">Glycosyltransferase</keyword>
<keyword evidence="11" id="KW-0333">Golgi apparatus</keyword>
<reference evidence="14" key="1">
    <citation type="submission" date="2021-10" db="EMBL/GenBank/DDBJ databases">
        <title>Tropical sea cucumber genome reveals ecological adaptation and Cuvierian tubules defense mechanism.</title>
        <authorList>
            <person name="Chen T."/>
        </authorList>
    </citation>
    <scope>NUCLEOTIDE SEQUENCE</scope>
    <source>
        <strain evidence="14">Nanhai2018</strain>
        <tissue evidence="14">Muscle</tissue>
    </source>
</reference>
<dbReference type="PANTHER" id="PTHR11929">
    <property type="entry name" value="ALPHA- 1,3 -FUCOSYLTRANSFERASE"/>
    <property type="match status" value="1"/>
</dbReference>
<evidence type="ECO:0000313" key="15">
    <source>
        <dbReference type="Proteomes" id="UP001152320"/>
    </source>
</evidence>
<evidence type="ECO:0000256" key="8">
    <source>
        <dbReference type="ARBA" id="ARBA00022989"/>
    </source>
</evidence>
<dbReference type="InterPro" id="IPR055270">
    <property type="entry name" value="Glyco_tran_10_C"/>
</dbReference>
<evidence type="ECO:0000256" key="7">
    <source>
        <dbReference type="ARBA" id="ARBA00022968"/>
    </source>
</evidence>
<feature type="domain" description="Fucosyltransferase N-terminal" evidence="13">
    <location>
        <begin position="46"/>
        <end position="141"/>
    </location>
</feature>
<dbReference type="GO" id="GO:0046920">
    <property type="term" value="F:alpha-(1-&gt;3)-fucosyltransferase activity"/>
    <property type="evidence" value="ECO:0007669"/>
    <property type="project" value="TreeGrafter"/>
</dbReference>
<dbReference type="PANTHER" id="PTHR11929:SF145">
    <property type="entry name" value="ALPHA-(1,3)-FUCOSYLTRANSFERASE FUT-1"/>
    <property type="match status" value="1"/>
</dbReference>
<evidence type="ECO:0000256" key="6">
    <source>
        <dbReference type="ARBA" id="ARBA00022692"/>
    </source>
</evidence>
<name>A0A9Q1BBN7_HOLLE</name>
<dbReference type="InterPro" id="IPR001503">
    <property type="entry name" value="Glyco_trans_10"/>
</dbReference>
<evidence type="ECO:0000256" key="1">
    <source>
        <dbReference type="ARBA" id="ARBA00004167"/>
    </source>
</evidence>
<evidence type="ECO:0000256" key="11">
    <source>
        <dbReference type="RuleBase" id="RU003832"/>
    </source>
</evidence>
<accession>A0A9Q1BBN7</accession>
<keyword evidence="5 11" id="KW-0808">Transferase</keyword>
<dbReference type="SUPFAM" id="SSF53756">
    <property type="entry name" value="UDP-Glycosyltransferase/glycogen phosphorylase"/>
    <property type="match status" value="1"/>
</dbReference>
<dbReference type="AlphaFoldDB" id="A0A9Q1BBN7"/>
<evidence type="ECO:0000256" key="2">
    <source>
        <dbReference type="ARBA" id="ARBA00004922"/>
    </source>
</evidence>
<evidence type="ECO:0000256" key="4">
    <source>
        <dbReference type="ARBA" id="ARBA00022676"/>
    </source>
</evidence>
<evidence type="ECO:0000313" key="14">
    <source>
        <dbReference type="EMBL" id="KAJ8019533.1"/>
    </source>
</evidence>
<keyword evidence="9" id="KW-0472">Membrane</keyword>
<organism evidence="14 15">
    <name type="scientific">Holothuria leucospilota</name>
    <name type="common">Black long sea cucumber</name>
    <name type="synonym">Mertensiothuria leucospilota</name>
    <dbReference type="NCBI Taxonomy" id="206669"/>
    <lineage>
        <taxon>Eukaryota</taxon>
        <taxon>Metazoa</taxon>
        <taxon>Echinodermata</taxon>
        <taxon>Eleutherozoa</taxon>
        <taxon>Echinozoa</taxon>
        <taxon>Holothuroidea</taxon>
        <taxon>Aspidochirotacea</taxon>
        <taxon>Aspidochirotida</taxon>
        <taxon>Holothuriidae</taxon>
        <taxon>Holothuria</taxon>
    </lineage>
</organism>
<evidence type="ECO:0000256" key="9">
    <source>
        <dbReference type="ARBA" id="ARBA00023136"/>
    </source>
</evidence>
<keyword evidence="15" id="KW-1185">Reference proteome</keyword>
<dbReference type="InterPro" id="IPR031481">
    <property type="entry name" value="Glyco_tran_10_N"/>
</dbReference>
<comment type="pathway">
    <text evidence="2">Protein modification; protein glycosylation.</text>
</comment>
<comment type="caution">
    <text evidence="14">The sequence shown here is derived from an EMBL/GenBank/DDBJ whole genome shotgun (WGS) entry which is preliminary data.</text>
</comment>
<dbReference type="EMBL" id="JAIZAY010000023">
    <property type="protein sequence ID" value="KAJ8019533.1"/>
    <property type="molecule type" value="Genomic_DNA"/>
</dbReference>
<proteinExistence type="inferred from homology"/>
<keyword evidence="7" id="KW-0735">Signal-anchor</keyword>
<keyword evidence="6 11" id="KW-0812">Transmembrane</keyword>
<dbReference type="InterPro" id="IPR038577">
    <property type="entry name" value="GT10-like_C_sf"/>
</dbReference>
<comment type="similarity">
    <text evidence="3 11">Belongs to the glycosyltransferase 10 family.</text>
</comment>
<evidence type="ECO:0000256" key="3">
    <source>
        <dbReference type="ARBA" id="ARBA00008919"/>
    </source>
</evidence>
<sequence>MTVNEFTLNSGNSKVFFKDTSKVHENPTKEPCIKQIQIWPGFRFAIQEKEYDCPEENCRARYVYSNSYEKLKTSHAVILHHKGSWNWEGLARSRPDGQLWIYMTKESPIHSHKMMSPDHHRLAYNWSMTYHTESDFVIPYGKYIEGIPEIHANDTTNWAAGKTRLIAWMASNCAVSSWARMKFVQKLERLIQVDTYGRCGKLKCPRNELKCGEILSSHKFYLALENSECQDYITEKFWKNAFTHHLVPIVYGTTRKDYEKVAPPNSFVHLSDFRNMTSLVDYIKYLDTNDTAYNEYFEWRKRGSTTWYNEGTSPESFLCPIVHKLRDIDDKLKKGIKTEPEVVDIQNWWRRSCMHRKSVWAT</sequence>
<dbReference type="Gene3D" id="3.40.50.11660">
    <property type="entry name" value="Glycosyl transferase family 10, C-terminal domain"/>
    <property type="match status" value="1"/>
</dbReference>
<dbReference type="FunFam" id="3.40.50.11660:FF:000010">
    <property type="entry name" value="Uncharacterized protein"/>
    <property type="match status" value="1"/>
</dbReference>
<comment type="subcellular location">
    <subcellularLocation>
        <location evidence="11">Golgi apparatus</location>
        <location evidence="11">Golgi stack membrane</location>
        <topology evidence="11">Single-pass type II membrane protein</topology>
    </subcellularLocation>
    <subcellularLocation>
        <location evidence="1">Membrane</location>
        <topology evidence="1">Single-pass membrane protein</topology>
    </subcellularLocation>
</comment>
<dbReference type="EC" id="2.4.1.-" evidence="11"/>
<keyword evidence="8" id="KW-1133">Transmembrane helix</keyword>
<evidence type="ECO:0000259" key="13">
    <source>
        <dbReference type="Pfam" id="PF17039"/>
    </source>
</evidence>
<protein>
    <recommendedName>
        <fullName evidence="11">Fucosyltransferase</fullName>
        <ecNumber evidence="11">2.4.1.-</ecNumber>
    </recommendedName>
</protein>
<evidence type="ECO:0000259" key="12">
    <source>
        <dbReference type="Pfam" id="PF00852"/>
    </source>
</evidence>
<evidence type="ECO:0000256" key="5">
    <source>
        <dbReference type="ARBA" id="ARBA00022679"/>
    </source>
</evidence>
<dbReference type="OrthoDB" id="427096at2759"/>
<gene>
    <name evidence="14" type="ORF">HOLleu_41168</name>
</gene>
<feature type="domain" description="Fucosyltransferase C-terminal" evidence="12">
    <location>
        <begin position="161"/>
        <end position="331"/>
    </location>
</feature>
<dbReference type="Pfam" id="PF17039">
    <property type="entry name" value="Glyco_tran_10_N"/>
    <property type="match status" value="1"/>
</dbReference>